<keyword evidence="8" id="KW-0732">Signal</keyword>
<dbReference type="GeneID" id="100198701"/>
<proteinExistence type="inferred from homology"/>
<evidence type="ECO:0000256" key="2">
    <source>
        <dbReference type="ARBA" id="ARBA00006859"/>
    </source>
</evidence>
<sequence>MKKKGLQLLFAILVPYTLNASFPLAILHLEGQLGSADVCAIYNPEFSAIPMELSSTPKYKVFVPYPPNGCSEYIDVTRSWNASSFVTSDGNCSQFEKFQWASYAHARQVIIVRSNDSTEEFETGTHYQHNQVHLSVGMISYNAWNKVQKLGEPIYSQLYHPHEPLFDPNIVIIWFIAVFTVCAGAYWSGIAFQQSGSKVIEQNLFDLDWTDDKKNNSLKENKQPTEDDDDFQITTVMVVVFVVMICIVLLLLYFFYKYLIYVVIGLFSLATVSGTYQCLSKLMSFIKCGQCRVPENKIPFLKNQPEVRNVLLLFGCIFLSLYWFIIRNSSYAWILQDFLGICFCISLIKIIKLPNLKISTILLIALLVYDIFFVFITPLFSARGKSVMVEVATGNGNKEQLPMVIKVPKMHKSPISLCERPYSLLGFGDILLPGIFVAFCHNFDVLAKTRYKVYFLATAIAYGLGLVITFIALILMEIGQPALLYLAPSVLIAATIVGVSRKEMRALWIGKVETPSPDSNVENFDEQRLLLDKP</sequence>
<feature type="transmembrane region" description="Helical" evidence="7">
    <location>
        <begin position="422"/>
        <end position="441"/>
    </location>
</feature>
<keyword evidence="9" id="KW-1185">Reference proteome</keyword>
<evidence type="ECO:0000313" key="9">
    <source>
        <dbReference type="Proteomes" id="UP001652625"/>
    </source>
</evidence>
<feature type="chain" id="PRO_5046844983" evidence="8">
    <location>
        <begin position="21"/>
        <end position="534"/>
    </location>
</feature>
<dbReference type="InterPro" id="IPR007369">
    <property type="entry name" value="Peptidase_A22B_SPP"/>
</dbReference>
<feature type="transmembrane region" description="Helical" evidence="7">
    <location>
        <begin position="453"/>
        <end position="476"/>
    </location>
</feature>
<accession>A0ABM4CH39</accession>
<dbReference type="SMART" id="SM00730">
    <property type="entry name" value="PSN"/>
    <property type="match status" value="1"/>
</dbReference>
<evidence type="ECO:0000313" key="10">
    <source>
        <dbReference type="RefSeq" id="XP_065661032.1"/>
    </source>
</evidence>
<feature type="transmembrane region" description="Helical" evidence="7">
    <location>
        <begin position="231"/>
        <end position="252"/>
    </location>
</feature>
<feature type="transmembrane region" description="Helical" evidence="7">
    <location>
        <begin position="171"/>
        <end position="192"/>
    </location>
</feature>
<protein>
    <submittedName>
        <fullName evidence="10">Signal peptide peptidase-like 2B isoform X3</fullName>
    </submittedName>
</protein>
<dbReference type="RefSeq" id="XP_065661032.1">
    <property type="nucleotide sequence ID" value="XM_065804960.1"/>
</dbReference>
<dbReference type="PANTHER" id="PTHR12174:SF103">
    <property type="entry name" value="INTRAMEMBRANE PROTEASE (IMPAS) FAMILY"/>
    <property type="match status" value="1"/>
</dbReference>
<evidence type="ECO:0000256" key="8">
    <source>
        <dbReference type="SAM" id="SignalP"/>
    </source>
</evidence>
<comment type="subcellular location">
    <subcellularLocation>
        <location evidence="1">Endomembrane system</location>
        <topology evidence="1">Multi-pass membrane protein</topology>
    </subcellularLocation>
</comment>
<comment type="similarity">
    <text evidence="2">Belongs to the peptidase A22B family.</text>
</comment>
<organism evidence="9 10">
    <name type="scientific">Hydra vulgaris</name>
    <name type="common">Hydra</name>
    <name type="synonym">Hydra attenuata</name>
    <dbReference type="NCBI Taxonomy" id="6087"/>
    <lineage>
        <taxon>Eukaryota</taxon>
        <taxon>Metazoa</taxon>
        <taxon>Cnidaria</taxon>
        <taxon>Hydrozoa</taxon>
        <taxon>Hydroidolina</taxon>
        <taxon>Anthoathecata</taxon>
        <taxon>Aplanulata</taxon>
        <taxon>Hydridae</taxon>
        <taxon>Hydra</taxon>
    </lineage>
</organism>
<reference evidence="10" key="1">
    <citation type="submission" date="2025-08" db="UniProtKB">
        <authorList>
            <consortium name="RefSeq"/>
        </authorList>
    </citation>
    <scope>IDENTIFICATION</scope>
</reference>
<dbReference type="InterPro" id="IPR006639">
    <property type="entry name" value="Preselin/SPP"/>
</dbReference>
<evidence type="ECO:0000256" key="5">
    <source>
        <dbReference type="ARBA" id="ARBA00022989"/>
    </source>
</evidence>
<feature type="transmembrane region" description="Helical" evidence="7">
    <location>
        <begin position="482"/>
        <end position="499"/>
    </location>
</feature>
<dbReference type="Proteomes" id="UP001652625">
    <property type="component" value="Chromosome 09"/>
</dbReference>
<feature type="signal peptide" evidence="8">
    <location>
        <begin position="1"/>
        <end position="20"/>
    </location>
</feature>
<gene>
    <name evidence="10" type="primary">LOC100198701</name>
</gene>
<evidence type="ECO:0000256" key="4">
    <source>
        <dbReference type="ARBA" id="ARBA00022801"/>
    </source>
</evidence>
<dbReference type="Pfam" id="PF04258">
    <property type="entry name" value="Peptidase_A22B"/>
    <property type="match status" value="1"/>
</dbReference>
<keyword evidence="6 7" id="KW-0472">Membrane</keyword>
<evidence type="ECO:0000256" key="1">
    <source>
        <dbReference type="ARBA" id="ARBA00004127"/>
    </source>
</evidence>
<feature type="transmembrane region" description="Helical" evidence="7">
    <location>
        <begin position="360"/>
        <end position="380"/>
    </location>
</feature>
<keyword evidence="5 7" id="KW-1133">Transmembrane helix</keyword>
<evidence type="ECO:0000256" key="6">
    <source>
        <dbReference type="ARBA" id="ARBA00023136"/>
    </source>
</evidence>
<feature type="transmembrane region" description="Helical" evidence="7">
    <location>
        <begin position="331"/>
        <end position="348"/>
    </location>
</feature>
<keyword evidence="4" id="KW-0378">Hydrolase</keyword>
<name>A0ABM4CH39_HYDVU</name>
<evidence type="ECO:0000256" key="7">
    <source>
        <dbReference type="SAM" id="Phobius"/>
    </source>
</evidence>
<evidence type="ECO:0000256" key="3">
    <source>
        <dbReference type="ARBA" id="ARBA00022692"/>
    </source>
</evidence>
<feature type="transmembrane region" description="Helical" evidence="7">
    <location>
        <begin position="258"/>
        <end position="279"/>
    </location>
</feature>
<feature type="transmembrane region" description="Helical" evidence="7">
    <location>
        <begin position="307"/>
        <end position="325"/>
    </location>
</feature>
<keyword evidence="3 7" id="KW-0812">Transmembrane</keyword>
<dbReference type="PANTHER" id="PTHR12174">
    <property type="entry name" value="SIGNAL PEPTIDE PEPTIDASE"/>
    <property type="match status" value="1"/>
</dbReference>